<accession>A0A2T9Y965</accession>
<dbReference type="InterPro" id="IPR002347">
    <property type="entry name" value="SDR_fam"/>
</dbReference>
<protein>
    <recommendedName>
        <fullName evidence="8">Hydroxysteroid dehydrogenase-like protein 2</fullName>
    </recommendedName>
</protein>
<evidence type="ECO:0000256" key="7">
    <source>
        <dbReference type="ARBA" id="ARBA00023140"/>
    </source>
</evidence>
<evidence type="ECO:0000256" key="1">
    <source>
        <dbReference type="ARBA" id="ARBA00004173"/>
    </source>
</evidence>
<evidence type="ECO:0000256" key="8">
    <source>
        <dbReference type="ARBA" id="ARBA00040243"/>
    </source>
</evidence>
<dbReference type="InterPro" id="IPR036291">
    <property type="entry name" value="NAD(P)-bd_dom_sf"/>
</dbReference>
<gene>
    <name evidence="9" type="ORF">BB559_005355</name>
</gene>
<comment type="subcellular location">
    <subcellularLocation>
        <location evidence="1">Mitochondrion</location>
    </subcellularLocation>
    <subcellularLocation>
        <location evidence="2">Peroxisome</location>
    </subcellularLocation>
</comment>
<keyword evidence="6" id="KW-0496">Mitochondrion</keyword>
<keyword evidence="4" id="KW-0521">NADP</keyword>
<sequence>MSASLKGKVLFITGASRGIGKEIALRAARDGAKIAIVAKTVEPHPKLPGTIYTAADEIRKAGGSALPIQCDIRFEAEVQNAIDQTVKEFGGIDIVINNASAINTNNTENTPVSRYDLMHQINTRGTWLVSKLAIPHLKKASNPHILNISPPLSMEQRWFEKHVAYTMAKYGMSMCVLGMSGELKKYGIGVNALWPYTTIRTAALQLLDGGRPGFVARTPEIMSDSAHLILTSDSKTTNGNFFLDELYLREKGFTDFDKYSEVPGTKLEDIAPDFFLDADQVKRLLELRKIQSKL</sequence>
<proteinExistence type="inferred from homology"/>
<evidence type="ECO:0000256" key="4">
    <source>
        <dbReference type="ARBA" id="ARBA00022857"/>
    </source>
</evidence>
<dbReference type="GO" id="GO:0005739">
    <property type="term" value="C:mitochondrion"/>
    <property type="evidence" value="ECO:0007669"/>
    <property type="project" value="UniProtKB-SubCell"/>
</dbReference>
<dbReference type="Pfam" id="PF00106">
    <property type="entry name" value="adh_short"/>
    <property type="match status" value="1"/>
</dbReference>
<dbReference type="FunFam" id="3.40.50.720:FF:000301">
    <property type="entry name" value="Hydroxysteroid dehydrogenase like 2"/>
    <property type="match status" value="1"/>
</dbReference>
<reference evidence="9 10" key="1">
    <citation type="journal article" date="2018" name="MBio">
        <title>Comparative Genomics Reveals the Core Gene Toolbox for the Fungus-Insect Symbiosis.</title>
        <authorList>
            <person name="Wang Y."/>
            <person name="Stata M."/>
            <person name="Wang W."/>
            <person name="Stajich J.E."/>
            <person name="White M.M."/>
            <person name="Moncalvo J.M."/>
        </authorList>
    </citation>
    <scope>NUCLEOTIDE SEQUENCE [LARGE SCALE GENOMIC DNA]</scope>
    <source>
        <strain evidence="9 10">AUS-77-4</strain>
    </source>
</reference>
<keyword evidence="5" id="KW-0560">Oxidoreductase</keyword>
<evidence type="ECO:0000256" key="2">
    <source>
        <dbReference type="ARBA" id="ARBA00004275"/>
    </source>
</evidence>
<dbReference type="OrthoDB" id="5327538at2759"/>
<evidence type="ECO:0000256" key="6">
    <source>
        <dbReference type="ARBA" id="ARBA00023128"/>
    </source>
</evidence>
<dbReference type="EMBL" id="MBFT01000591">
    <property type="protein sequence ID" value="PVU88857.1"/>
    <property type="molecule type" value="Genomic_DNA"/>
</dbReference>
<dbReference type="GO" id="GO:0005777">
    <property type="term" value="C:peroxisome"/>
    <property type="evidence" value="ECO:0007669"/>
    <property type="project" value="UniProtKB-SubCell"/>
</dbReference>
<dbReference type="InterPro" id="IPR051935">
    <property type="entry name" value="HSDL2"/>
</dbReference>
<keyword evidence="10" id="KW-1185">Reference proteome</keyword>
<comment type="similarity">
    <text evidence="3">Belongs to the short-chain dehydrogenases/reductases (SDR) family.</text>
</comment>
<dbReference type="Proteomes" id="UP000245699">
    <property type="component" value="Unassembled WGS sequence"/>
</dbReference>
<dbReference type="Gene3D" id="3.40.50.720">
    <property type="entry name" value="NAD(P)-binding Rossmann-like Domain"/>
    <property type="match status" value="1"/>
</dbReference>
<evidence type="ECO:0000313" key="9">
    <source>
        <dbReference type="EMBL" id="PVU88857.1"/>
    </source>
</evidence>
<comment type="caution">
    <text evidence="9">The sequence shown here is derived from an EMBL/GenBank/DDBJ whole genome shotgun (WGS) entry which is preliminary data.</text>
</comment>
<dbReference type="CDD" id="cd09762">
    <property type="entry name" value="HSDL2_SDR_c"/>
    <property type="match status" value="1"/>
</dbReference>
<keyword evidence="7" id="KW-0576">Peroxisome</keyword>
<dbReference type="PANTHER" id="PTHR42808:SF3">
    <property type="entry name" value="HYDROXYSTEROID DEHYDROGENASE-LIKE PROTEIN 2"/>
    <property type="match status" value="1"/>
</dbReference>
<name>A0A2T9Y965_9FUNG</name>
<organism evidence="9 10">
    <name type="scientific">Furculomyces boomerangus</name>
    <dbReference type="NCBI Taxonomy" id="61424"/>
    <lineage>
        <taxon>Eukaryota</taxon>
        <taxon>Fungi</taxon>
        <taxon>Fungi incertae sedis</taxon>
        <taxon>Zoopagomycota</taxon>
        <taxon>Kickxellomycotina</taxon>
        <taxon>Harpellomycetes</taxon>
        <taxon>Harpellales</taxon>
        <taxon>Harpellaceae</taxon>
        <taxon>Furculomyces</taxon>
    </lineage>
</organism>
<dbReference type="AlphaFoldDB" id="A0A2T9Y965"/>
<dbReference type="PRINTS" id="PR00081">
    <property type="entry name" value="GDHRDH"/>
</dbReference>
<dbReference type="PANTHER" id="PTHR42808">
    <property type="entry name" value="HYDROXYSTEROID DEHYDROGENASE-LIKE PROTEIN 2"/>
    <property type="match status" value="1"/>
</dbReference>
<evidence type="ECO:0000256" key="5">
    <source>
        <dbReference type="ARBA" id="ARBA00023002"/>
    </source>
</evidence>
<evidence type="ECO:0000313" key="10">
    <source>
        <dbReference type="Proteomes" id="UP000245699"/>
    </source>
</evidence>
<dbReference type="STRING" id="61424.A0A2T9Y965"/>
<dbReference type="GO" id="GO:0016491">
    <property type="term" value="F:oxidoreductase activity"/>
    <property type="evidence" value="ECO:0007669"/>
    <property type="project" value="UniProtKB-KW"/>
</dbReference>
<dbReference type="NCBIfam" id="NF006133">
    <property type="entry name" value="PRK08278.1"/>
    <property type="match status" value="1"/>
</dbReference>
<dbReference type="SUPFAM" id="SSF51735">
    <property type="entry name" value="NAD(P)-binding Rossmann-fold domains"/>
    <property type="match status" value="1"/>
</dbReference>
<evidence type="ECO:0000256" key="3">
    <source>
        <dbReference type="ARBA" id="ARBA00006484"/>
    </source>
</evidence>